<dbReference type="PANTHER" id="PTHR28055:SF1">
    <property type="entry name" value="ALTERED INHERITANCE OF MITOCHONDRIA PROTEIN 41, MITOCHONDRIAL"/>
    <property type="match status" value="1"/>
</dbReference>
<dbReference type="GO" id="GO:0016884">
    <property type="term" value="F:carbon-nitrogen ligase activity, with glutamine as amido-N-donor"/>
    <property type="evidence" value="ECO:0007669"/>
    <property type="project" value="InterPro"/>
</dbReference>
<dbReference type="EMBL" id="PCXQ01000003">
    <property type="protein sequence ID" value="PJE51303.1"/>
    <property type="molecule type" value="Genomic_DNA"/>
</dbReference>
<dbReference type="SUPFAM" id="SSF89095">
    <property type="entry name" value="GatB/YqeY motif"/>
    <property type="match status" value="1"/>
</dbReference>
<dbReference type="Pfam" id="PF09424">
    <property type="entry name" value="YqeY"/>
    <property type="match status" value="1"/>
</dbReference>
<dbReference type="InterPro" id="IPR003789">
    <property type="entry name" value="Asn/Gln_tRNA_amidoTrase-B-like"/>
</dbReference>
<dbReference type="Proteomes" id="UP000228496">
    <property type="component" value="Unassembled WGS sequence"/>
</dbReference>
<gene>
    <name evidence="1" type="ORF">COV29_00930</name>
</gene>
<dbReference type="Gene3D" id="1.10.1510.10">
    <property type="entry name" value="Uncharacterised protein YqeY/AIM41 PF09424, N-terminal domain"/>
    <property type="match status" value="1"/>
</dbReference>
<dbReference type="GO" id="GO:0016740">
    <property type="term" value="F:transferase activity"/>
    <property type="evidence" value="ECO:0007669"/>
    <property type="project" value="UniProtKB-KW"/>
</dbReference>
<dbReference type="Gene3D" id="1.10.10.410">
    <property type="match status" value="1"/>
</dbReference>
<proteinExistence type="predicted"/>
<keyword evidence="1" id="KW-0808">Transferase</keyword>
<dbReference type="PANTHER" id="PTHR28055">
    <property type="entry name" value="ALTERED INHERITANCE OF MITOCHONDRIA PROTEIN 41, MITOCHONDRIAL"/>
    <property type="match status" value="1"/>
</dbReference>
<organism evidence="1 2">
    <name type="scientific">Candidatus Yanofskybacteria bacterium CG10_big_fil_rev_8_21_14_0_10_36_16</name>
    <dbReference type="NCBI Taxonomy" id="1975096"/>
    <lineage>
        <taxon>Bacteria</taxon>
        <taxon>Candidatus Yanofskyibacteriota</taxon>
    </lineage>
</organism>
<sequence>MALKEQIKKELNESLKTGDQAKRLVLSTLMSAVKNKEVEKRTKISKEVSDTTELEKQSQLTDEEMIQTIASEIKKRKESVELFKQGNREELAQKEQAEMEILQAYMPEQLSEDKVREEVKSAIDSVGASGPQDMGKVIGQVMGKFKGQVDGGLVSKIAKELLS</sequence>
<dbReference type="AlphaFoldDB" id="A0A2J0Q815"/>
<dbReference type="InterPro" id="IPR042184">
    <property type="entry name" value="YqeY/Aim41_N"/>
</dbReference>
<comment type="caution">
    <text evidence="1">The sequence shown here is derived from an EMBL/GenBank/DDBJ whole genome shotgun (WGS) entry which is preliminary data.</text>
</comment>
<dbReference type="InterPro" id="IPR019004">
    <property type="entry name" value="YqeY/Aim41"/>
</dbReference>
<dbReference type="InterPro" id="IPR023168">
    <property type="entry name" value="GatB_Yqey_C_2"/>
</dbReference>
<evidence type="ECO:0000313" key="2">
    <source>
        <dbReference type="Proteomes" id="UP000228496"/>
    </source>
</evidence>
<evidence type="ECO:0000313" key="1">
    <source>
        <dbReference type="EMBL" id="PJE51303.1"/>
    </source>
</evidence>
<accession>A0A2J0Q815</accession>
<name>A0A2J0Q815_9BACT</name>
<protein>
    <submittedName>
        <fullName evidence="1">Glutamyl-tRNA amidotransferase</fullName>
    </submittedName>
</protein>
<reference evidence="1 2" key="1">
    <citation type="submission" date="2017-09" db="EMBL/GenBank/DDBJ databases">
        <title>Depth-based differentiation of microbial function through sediment-hosted aquifers and enrichment of novel symbionts in the deep terrestrial subsurface.</title>
        <authorList>
            <person name="Probst A.J."/>
            <person name="Ladd B."/>
            <person name="Jarett J.K."/>
            <person name="Geller-Mcgrath D.E."/>
            <person name="Sieber C.M."/>
            <person name="Emerson J.B."/>
            <person name="Anantharaman K."/>
            <person name="Thomas B.C."/>
            <person name="Malmstrom R."/>
            <person name="Stieglmeier M."/>
            <person name="Klingl A."/>
            <person name="Woyke T."/>
            <person name="Ryan C.M."/>
            <person name="Banfield J.F."/>
        </authorList>
    </citation>
    <scope>NUCLEOTIDE SEQUENCE [LARGE SCALE GENOMIC DNA]</scope>
    <source>
        <strain evidence="1">CG10_big_fil_rev_8_21_14_0_10_36_16</strain>
    </source>
</reference>